<dbReference type="InterPro" id="IPR008969">
    <property type="entry name" value="CarboxyPept-like_regulatory"/>
</dbReference>
<protein>
    <recommendedName>
        <fullName evidence="3">Gingipain domain-containing protein</fullName>
    </recommendedName>
</protein>
<comment type="caution">
    <text evidence="1">The sequence shown here is derived from an EMBL/GenBank/DDBJ whole genome shotgun (WGS) entry which is preliminary data.</text>
</comment>
<dbReference type="Proteomes" id="UP000271125">
    <property type="component" value="Unassembled WGS sequence"/>
</dbReference>
<reference evidence="1 2" key="1">
    <citation type="submission" date="2018-06" db="EMBL/GenBank/DDBJ databases">
        <title>Extensive metabolic versatility and redundancy in microbially diverse, dynamic hydrothermal sediments.</title>
        <authorList>
            <person name="Dombrowski N."/>
            <person name="Teske A."/>
            <person name="Baker B.J."/>
        </authorList>
    </citation>
    <scope>NUCLEOTIDE SEQUENCE [LARGE SCALE GENOMIC DNA]</scope>
    <source>
        <strain evidence="1">B10_G13</strain>
    </source>
</reference>
<feature type="non-terminal residue" evidence="1">
    <location>
        <position position="854"/>
    </location>
</feature>
<sequence length="854" mass="91572">YEIQHDVDQGSPIPDSWGTNHIINEIFGWPSAGWTTANGNFPWDDIHSNPPILSPILPPGPGDGAGYDCGQFASFLKKNYDVVFHSGANTGSGQHPSQPTVDNIGFIQDVNDGSAFLYFSCHGGGTSIAIRNIDNGVAQDATGEAWGEDYWPDDDGRTYDGSGGGSYTQSDLNNDLTNAHSMMIAYNACGMANGYMNEVLLVHGGTMSIGSYTSVSFTGSGWWWNVWVHLVTNEGYTVGEAAMYATARVANLYVPADASDGTLQYVVYGDPNTPFIQTDWTNPNPAPIKEDYNGHIPDKPANITTGTTVPDSIQVLINTSVTVTMQDSFGNPLDTAFVTISSYGVDLNDSTNVSGQAIFSITAPYGEFLKVTGTCHNFATYIDTIVVTDASSFTGINITASCPSVGLTDTLAVGLAGTISTTINETNYNVKLLGCGIDTIFTVTGNTGNIDITPVSTGSIEVILLKSGYNIYNEFIPVVEAYGTLSGIITDTLSNTIPDVSIKGYPYGSDTSVTSTTFDVMSDTSGYYNVPDSILCGKYDIYLMKFGYISKHDTTTVLYGANNFDIQMVPAPSGILYGIVIDTSGTPLNANISIYRSDDLSLYTQTTSDSALGGIYSVTLPYFSYQIRVKAPHYKLQTQDTTISNDSLNIDFQLIPQSGFLVIKDGGTKAYDNKWFGKELKIIDTRAGNSKSADSIASYLTNMGYDIVSEDASTTNPATWSDYEIVIWSAGNNTSPLSNATWRQNLIDYVTSGGKLIIEGGEVAYDMINSINDSAFYNNVLHANDWDSDNAGNLTIAGGMETLNLVTTPNSLPTGINITYSSYGDEDAAKPTSDASIVYYPGTYTADGGIIIYD</sequence>
<evidence type="ECO:0000313" key="1">
    <source>
        <dbReference type="EMBL" id="RKX68230.1"/>
    </source>
</evidence>
<evidence type="ECO:0008006" key="3">
    <source>
        <dbReference type="Google" id="ProtNLM"/>
    </source>
</evidence>
<dbReference type="SUPFAM" id="SSF49464">
    <property type="entry name" value="Carboxypeptidase regulatory domain-like"/>
    <property type="match status" value="1"/>
</dbReference>
<feature type="non-terminal residue" evidence="1">
    <location>
        <position position="1"/>
    </location>
</feature>
<evidence type="ECO:0000313" key="2">
    <source>
        <dbReference type="Proteomes" id="UP000271125"/>
    </source>
</evidence>
<proteinExistence type="predicted"/>
<dbReference type="AlphaFoldDB" id="A0A660SE14"/>
<accession>A0A660SE14</accession>
<gene>
    <name evidence="1" type="ORF">DRP43_06060</name>
</gene>
<dbReference type="EMBL" id="QNBD01000306">
    <property type="protein sequence ID" value="RKX68230.1"/>
    <property type="molecule type" value="Genomic_DNA"/>
</dbReference>
<dbReference type="Gene3D" id="2.60.40.1120">
    <property type="entry name" value="Carboxypeptidase-like, regulatory domain"/>
    <property type="match status" value="1"/>
</dbReference>
<name>A0A660SE14_UNCT6</name>
<organism evidence="1 2">
    <name type="scientific">candidate division TA06 bacterium</name>
    <dbReference type="NCBI Taxonomy" id="2250710"/>
    <lineage>
        <taxon>Bacteria</taxon>
        <taxon>Bacteria division TA06</taxon>
    </lineage>
</organism>